<evidence type="ECO:0000256" key="1">
    <source>
        <dbReference type="SAM" id="MobiDB-lite"/>
    </source>
</evidence>
<sequence length="74" mass="8072">MVGAFIEERISAADRLLMVSLKSEDTPSPVSDRLSKPVHTDHLDWSLPAHYRGTLSGMDAAPEPPGTDSRSVLR</sequence>
<organism evidence="2 3">
    <name type="scientific">Xanthomonas nasturtii</name>
    <dbReference type="NCBI Taxonomy" id="1843581"/>
    <lineage>
        <taxon>Bacteria</taxon>
        <taxon>Pseudomonadati</taxon>
        <taxon>Pseudomonadota</taxon>
        <taxon>Gammaproteobacteria</taxon>
        <taxon>Lysobacterales</taxon>
        <taxon>Lysobacteraceae</taxon>
        <taxon>Xanthomonas</taxon>
    </lineage>
</organism>
<protein>
    <submittedName>
        <fullName evidence="2">Uncharacterized protein</fullName>
    </submittedName>
</protein>
<reference evidence="2 3" key="1">
    <citation type="submission" date="2018-08" db="EMBL/GenBank/DDBJ databases">
        <title>Genome sequencing of X. nasturtii WHRI 8984.</title>
        <authorList>
            <person name="Studholme D.J."/>
            <person name="Mchugh J."/>
            <person name="Vicente J."/>
        </authorList>
    </citation>
    <scope>NUCLEOTIDE SEQUENCE [LARGE SCALE GENOMIC DNA]</scope>
    <source>
        <strain evidence="2 3">WHRI 8984</strain>
    </source>
</reference>
<accession>A0A3E1KSE4</accession>
<dbReference type="AlphaFoldDB" id="A0A3E1KSE4"/>
<gene>
    <name evidence="2" type="ORF">DZD52_01320</name>
</gene>
<dbReference type="Proteomes" id="UP000259570">
    <property type="component" value="Unassembled WGS sequence"/>
</dbReference>
<dbReference type="EMBL" id="QUZM01000002">
    <property type="protein sequence ID" value="RFF42595.1"/>
    <property type="molecule type" value="Genomic_DNA"/>
</dbReference>
<feature type="region of interest" description="Disordered" evidence="1">
    <location>
        <begin position="54"/>
        <end position="74"/>
    </location>
</feature>
<proteinExistence type="predicted"/>
<evidence type="ECO:0000313" key="2">
    <source>
        <dbReference type="EMBL" id="RFF42595.1"/>
    </source>
</evidence>
<dbReference type="OrthoDB" id="6008539at2"/>
<name>A0A3E1KSE4_9XANT</name>
<comment type="caution">
    <text evidence="2">The sequence shown here is derived from an EMBL/GenBank/DDBJ whole genome shotgun (WGS) entry which is preliminary data.</text>
</comment>
<evidence type="ECO:0000313" key="3">
    <source>
        <dbReference type="Proteomes" id="UP000259570"/>
    </source>
</evidence>